<evidence type="ECO:0000256" key="7">
    <source>
        <dbReference type="PIRSR" id="PIRSR602403-1"/>
    </source>
</evidence>
<evidence type="ECO:0000256" key="2">
    <source>
        <dbReference type="ARBA" id="ARBA00010617"/>
    </source>
</evidence>
<evidence type="ECO:0000256" key="6">
    <source>
        <dbReference type="ARBA" id="ARBA00023033"/>
    </source>
</evidence>
<dbReference type="SUPFAM" id="SSF48264">
    <property type="entry name" value="Cytochrome P450"/>
    <property type="match status" value="1"/>
</dbReference>
<dbReference type="AlphaFoldDB" id="A0A084G7Q0"/>
<keyword evidence="7" id="KW-0349">Heme</keyword>
<dbReference type="KEGG" id="sapo:SAPIO_CDS4822"/>
<dbReference type="InterPro" id="IPR002403">
    <property type="entry name" value="Cyt_P450_E_grp-IV"/>
</dbReference>
<dbReference type="VEuPathDB" id="FungiDB:SAPIO_CDS4822"/>
<protein>
    <recommendedName>
        <fullName evidence="10">Cytochrome P450</fullName>
    </recommendedName>
</protein>
<evidence type="ECO:0000256" key="1">
    <source>
        <dbReference type="ARBA" id="ARBA00001971"/>
    </source>
</evidence>
<dbReference type="CDD" id="cd11041">
    <property type="entry name" value="CYP503A1-like"/>
    <property type="match status" value="1"/>
</dbReference>
<dbReference type="GO" id="GO:0004497">
    <property type="term" value="F:monooxygenase activity"/>
    <property type="evidence" value="ECO:0007669"/>
    <property type="project" value="UniProtKB-KW"/>
</dbReference>
<dbReference type="PANTHER" id="PTHR46206:SF7">
    <property type="entry name" value="P450, PUTATIVE (EUROFUNG)-RELATED"/>
    <property type="match status" value="1"/>
</dbReference>
<sequence>MLNEIVAEGFDNPRTVLSVALTATALFAFYRRWKASRELKLPFLKFEDGDDSRQRYVAESGKLLKLGYEKYLKHGKAFAMRNYIDELSPQVYLPLKYLDEFKAAHESELSFPYFSELLFSQNEIGMAKVTEEASHVMRTDLIRNLPTIIAGVKAECSAIFDKMIPLTPDWTPVTPYPIFAFAVARLSARVIGAPELGKNDEWLGICLSFTQKSMEAAHALRASWPPYTRWAARWFSPAVKIVLADRKRATEIITPVLEVRRQASKLPLEKRPRFNDGVQWLMEHYDAQNRKLTPEILTEHELFLAVASIHSSSSITLSILYDLLDEKHVDAKKEILDEIEAVSNEYPSWTRPAVAKLLKLDSFMKESQRLHFMGHARVTRAARVPFTFADGLHLPRGTMAQVLHSGPQTDPEFYENPETFDPWRFLHKRETIDPYKFQFASLSNIETTFGAGFHACPARNYAADTLKLILVHLLTTYDIKYAKESQTRPLDVNHDNATLPDFTTELLFKGKNPPSG</sequence>
<evidence type="ECO:0000256" key="5">
    <source>
        <dbReference type="ARBA" id="ARBA00023004"/>
    </source>
</evidence>
<dbReference type="GO" id="GO:0005506">
    <property type="term" value="F:iron ion binding"/>
    <property type="evidence" value="ECO:0007669"/>
    <property type="project" value="InterPro"/>
</dbReference>
<dbReference type="Pfam" id="PF00067">
    <property type="entry name" value="p450"/>
    <property type="match status" value="1"/>
</dbReference>
<dbReference type="GO" id="GO:0020037">
    <property type="term" value="F:heme binding"/>
    <property type="evidence" value="ECO:0007669"/>
    <property type="project" value="InterPro"/>
</dbReference>
<evidence type="ECO:0000313" key="9">
    <source>
        <dbReference type="Proteomes" id="UP000028545"/>
    </source>
</evidence>
<feature type="binding site" description="axial binding residue" evidence="7">
    <location>
        <position position="456"/>
    </location>
    <ligand>
        <name>heme</name>
        <dbReference type="ChEBI" id="CHEBI:30413"/>
    </ligand>
    <ligandPart>
        <name>Fe</name>
        <dbReference type="ChEBI" id="CHEBI:18248"/>
    </ligandPart>
</feature>
<comment type="similarity">
    <text evidence="2">Belongs to the cytochrome P450 family.</text>
</comment>
<dbReference type="Gene3D" id="1.10.630.10">
    <property type="entry name" value="Cytochrome P450"/>
    <property type="match status" value="1"/>
</dbReference>
<dbReference type="RefSeq" id="XP_016643161.1">
    <property type="nucleotide sequence ID" value="XM_016787282.1"/>
</dbReference>
<keyword evidence="4" id="KW-0560">Oxidoreductase</keyword>
<dbReference type="OMA" id="YEMKWPD"/>
<dbReference type="PRINTS" id="PR00465">
    <property type="entry name" value="EP450IV"/>
</dbReference>
<keyword evidence="9" id="KW-1185">Reference proteome</keyword>
<comment type="caution">
    <text evidence="8">The sequence shown here is derived from an EMBL/GenBank/DDBJ whole genome shotgun (WGS) entry which is preliminary data.</text>
</comment>
<dbReference type="OrthoDB" id="1844152at2759"/>
<accession>A0A084G7Q0</accession>
<evidence type="ECO:0000313" key="8">
    <source>
        <dbReference type="EMBL" id="KEZ43362.1"/>
    </source>
</evidence>
<evidence type="ECO:0000256" key="3">
    <source>
        <dbReference type="ARBA" id="ARBA00022723"/>
    </source>
</evidence>
<dbReference type="InterPro" id="IPR001128">
    <property type="entry name" value="Cyt_P450"/>
</dbReference>
<evidence type="ECO:0008006" key="10">
    <source>
        <dbReference type="Google" id="ProtNLM"/>
    </source>
</evidence>
<dbReference type="EMBL" id="JOWA01000094">
    <property type="protein sequence ID" value="KEZ43362.1"/>
    <property type="molecule type" value="Genomic_DNA"/>
</dbReference>
<dbReference type="GO" id="GO:0016705">
    <property type="term" value="F:oxidoreductase activity, acting on paired donors, with incorporation or reduction of molecular oxygen"/>
    <property type="evidence" value="ECO:0007669"/>
    <property type="project" value="InterPro"/>
</dbReference>
<gene>
    <name evidence="8" type="ORF">SAPIO_CDS4822</name>
</gene>
<keyword evidence="5 7" id="KW-0408">Iron</keyword>
<evidence type="ECO:0000256" key="4">
    <source>
        <dbReference type="ARBA" id="ARBA00023002"/>
    </source>
</evidence>
<comment type="cofactor">
    <cofactor evidence="1 7">
        <name>heme</name>
        <dbReference type="ChEBI" id="CHEBI:30413"/>
    </cofactor>
</comment>
<dbReference type="GeneID" id="27723894"/>
<dbReference type="InterPro" id="IPR036396">
    <property type="entry name" value="Cyt_P450_sf"/>
</dbReference>
<reference evidence="8 9" key="1">
    <citation type="journal article" date="2014" name="Genome Announc.">
        <title>Draft genome sequence of the pathogenic fungus Scedosporium apiospermum.</title>
        <authorList>
            <person name="Vandeputte P."/>
            <person name="Ghamrawi S."/>
            <person name="Rechenmann M."/>
            <person name="Iltis A."/>
            <person name="Giraud S."/>
            <person name="Fleury M."/>
            <person name="Thornton C."/>
            <person name="Delhaes L."/>
            <person name="Meyer W."/>
            <person name="Papon N."/>
            <person name="Bouchara J.P."/>
        </authorList>
    </citation>
    <scope>NUCLEOTIDE SEQUENCE [LARGE SCALE GENOMIC DNA]</scope>
    <source>
        <strain evidence="8 9">IHEM 14462</strain>
    </source>
</reference>
<keyword evidence="6" id="KW-0503">Monooxygenase</keyword>
<dbReference type="PANTHER" id="PTHR46206">
    <property type="entry name" value="CYTOCHROME P450"/>
    <property type="match status" value="1"/>
</dbReference>
<dbReference type="HOGENOM" id="CLU_022195_0_0_1"/>
<organism evidence="8 9">
    <name type="scientific">Pseudallescheria apiosperma</name>
    <name type="common">Scedosporium apiospermum</name>
    <dbReference type="NCBI Taxonomy" id="563466"/>
    <lineage>
        <taxon>Eukaryota</taxon>
        <taxon>Fungi</taxon>
        <taxon>Dikarya</taxon>
        <taxon>Ascomycota</taxon>
        <taxon>Pezizomycotina</taxon>
        <taxon>Sordariomycetes</taxon>
        <taxon>Hypocreomycetidae</taxon>
        <taxon>Microascales</taxon>
        <taxon>Microascaceae</taxon>
        <taxon>Scedosporium</taxon>
    </lineage>
</organism>
<keyword evidence="3 7" id="KW-0479">Metal-binding</keyword>
<name>A0A084G7Q0_PSEDA</name>
<proteinExistence type="inferred from homology"/>
<dbReference type="Proteomes" id="UP000028545">
    <property type="component" value="Unassembled WGS sequence"/>
</dbReference>